<keyword evidence="3" id="KW-1185">Reference proteome</keyword>
<dbReference type="AlphaFoldDB" id="A0A1W0X732"/>
<feature type="region of interest" description="Disordered" evidence="1">
    <location>
        <begin position="29"/>
        <end position="92"/>
    </location>
</feature>
<gene>
    <name evidence="2" type="ORF">BV898_02785</name>
</gene>
<sequence length="92" mass="10062">MYPNNNLEGFKKESGDPVDILVELPLQPLQPQMRLVSPPPPSPPRPHLPPPAPSLDTSSASPQPVKSFPSFANLFRPRLRRMAQSTGEPAAE</sequence>
<feature type="compositionally biased region" description="Polar residues" evidence="1">
    <location>
        <begin position="55"/>
        <end position="64"/>
    </location>
</feature>
<protein>
    <submittedName>
        <fullName evidence="2">Uncharacterized protein</fullName>
    </submittedName>
</protein>
<dbReference type="Proteomes" id="UP000192578">
    <property type="component" value="Unassembled WGS sequence"/>
</dbReference>
<feature type="compositionally biased region" description="Pro residues" evidence="1">
    <location>
        <begin position="37"/>
        <end position="53"/>
    </location>
</feature>
<accession>A0A1W0X732</accession>
<comment type="caution">
    <text evidence="2">The sequence shown here is derived from an EMBL/GenBank/DDBJ whole genome shotgun (WGS) entry which is preliminary data.</text>
</comment>
<evidence type="ECO:0000313" key="3">
    <source>
        <dbReference type="Proteomes" id="UP000192578"/>
    </source>
</evidence>
<reference evidence="3" key="1">
    <citation type="submission" date="2017-01" db="EMBL/GenBank/DDBJ databases">
        <title>Comparative genomics of anhydrobiosis in the tardigrade Hypsibius dujardini.</title>
        <authorList>
            <person name="Yoshida Y."/>
            <person name="Koutsovoulos G."/>
            <person name="Laetsch D."/>
            <person name="Stevens L."/>
            <person name="Kumar S."/>
            <person name="Horikawa D."/>
            <person name="Ishino K."/>
            <person name="Komine S."/>
            <person name="Tomita M."/>
            <person name="Blaxter M."/>
            <person name="Arakawa K."/>
        </authorList>
    </citation>
    <scope>NUCLEOTIDE SEQUENCE [LARGE SCALE GENOMIC DNA]</scope>
    <source>
        <strain evidence="3">Z151</strain>
    </source>
</reference>
<organism evidence="2 3">
    <name type="scientific">Hypsibius exemplaris</name>
    <name type="common">Freshwater tardigrade</name>
    <dbReference type="NCBI Taxonomy" id="2072580"/>
    <lineage>
        <taxon>Eukaryota</taxon>
        <taxon>Metazoa</taxon>
        <taxon>Ecdysozoa</taxon>
        <taxon>Tardigrada</taxon>
        <taxon>Eutardigrada</taxon>
        <taxon>Parachela</taxon>
        <taxon>Hypsibioidea</taxon>
        <taxon>Hypsibiidae</taxon>
        <taxon>Hypsibius</taxon>
    </lineage>
</organism>
<dbReference type="EMBL" id="MTYJ01000012">
    <property type="protein sequence ID" value="OQV23337.1"/>
    <property type="molecule type" value="Genomic_DNA"/>
</dbReference>
<feature type="compositionally biased region" description="Polar residues" evidence="1">
    <location>
        <begin position="83"/>
        <end position="92"/>
    </location>
</feature>
<evidence type="ECO:0000313" key="2">
    <source>
        <dbReference type="EMBL" id="OQV23337.1"/>
    </source>
</evidence>
<evidence type="ECO:0000256" key="1">
    <source>
        <dbReference type="SAM" id="MobiDB-lite"/>
    </source>
</evidence>
<name>A0A1W0X732_HYPEX</name>
<proteinExistence type="predicted"/>